<accession>A0AAV7QTV4</accession>
<dbReference type="EMBL" id="JANPWB010000010">
    <property type="protein sequence ID" value="KAJ1143498.1"/>
    <property type="molecule type" value="Genomic_DNA"/>
</dbReference>
<protein>
    <submittedName>
        <fullName evidence="1">Uncharacterized protein</fullName>
    </submittedName>
</protein>
<gene>
    <name evidence="1" type="ORF">NDU88_009806</name>
</gene>
<sequence>MNKAVEQEQRLNDTLSSDRRCSVTTLAHTSFYPFLWMACAVSEVNQKTPVELREGPAGLPGFEQAIFGFFLKPFRVMV</sequence>
<evidence type="ECO:0000313" key="2">
    <source>
        <dbReference type="Proteomes" id="UP001066276"/>
    </source>
</evidence>
<name>A0AAV7QTV4_PLEWA</name>
<evidence type="ECO:0000313" key="1">
    <source>
        <dbReference type="EMBL" id="KAJ1143498.1"/>
    </source>
</evidence>
<keyword evidence="2" id="KW-1185">Reference proteome</keyword>
<organism evidence="1 2">
    <name type="scientific">Pleurodeles waltl</name>
    <name type="common">Iberian ribbed newt</name>
    <dbReference type="NCBI Taxonomy" id="8319"/>
    <lineage>
        <taxon>Eukaryota</taxon>
        <taxon>Metazoa</taxon>
        <taxon>Chordata</taxon>
        <taxon>Craniata</taxon>
        <taxon>Vertebrata</taxon>
        <taxon>Euteleostomi</taxon>
        <taxon>Amphibia</taxon>
        <taxon>Batrachia</taxon>
        <taxon>Caudata</taxon>
        <taxon>Salamandroidea</taxon>
        <taxon>Salamandridae</taxon>
        <taxon>Pleurodelinae</taxon>
        <taxon>Pleurodeles</taxon>
    </lineage>
</organism>
<comment type="caution">
    <text evidence="1">The sequence shown here is derived from an EMBL/GenBank/DDBJ whole genome shotgun (WGS) entry which is preliminary data.</text>
</comment>
<reference evidence="1" key="1">
    <citation type="journal article" date="2022" name="bioRxiv">
        <title>Sequencing and chromosome-scale assembly of the giantPleurodeles waltlgenome.</title>
        <authorList>
            <person name="Brown T."/>
            <person name="Elewa A."/>
            <person name="Iarovenko S."/>
            <person name="Subramanian E."/>
            <person name="Araus A.J."/>
            <person name="Petzold A."/>
            <person name="Susuki M."/>
            <person name="Suzuki K.-i.T."/>
            <person name="Hayashi T."/>
            <person name="Toyoda A."/>
            <person name="Oliveira C."/>
            <person name="Osipova E."/>
            <person name="Leigh N.D."/>
            <person name="Simon A."/>
            <person name="Yun M.H."/>
        </authorList>
    </citation>
    <scope>NUCLEOTIDE SEQUENCE</scope>
    <source>
        <strain evidence="1">20211129_DDA</strain>
        <tissue evidence="1">Liver</tissue>
    </source>
</reference>
<dbReference type="AlphaFoldDB" id="A0AAV7QTV4"/>
<dbReference type="Proteomes" id="UP001066276">
    <property type="component" value="Chromosome 6"/>
</dbReference>
<proteinExistence type="predicted"/>